<accession>A0A1M5BLL5</accession>
<dbReference type="RefSeq" id="WP_073344559.1">
    <property type="nucleotide sequence ID" value="NZ_FQVH01000022.1"/>
</dbReference>
<dbReference type="Proteomes" id="UP000184088">
    <property type="component" value="Unassembled WGS sequence"/>
</dbReference>
<evidence type="ECO:0000313" key="2">
    <source>
        <dbReference type="Proteomes" id="UP000184088"/>
    </source>
</evidence>
<keyword evidence="2" id="KW-1185">Reference proteome</keyword>
<reference evidence="1 2" key="1">
    <citation type="submission" date="2016-11" db="EMBL/GenBank/DDBJ databases">
        <authorList>
            <person name="Jaros S."/>
            <person name="Januszkiewicz K."/>
            <person name="Wedrychowicz H."/>
        </authorList>
    </citation>
    <scope>NUCLEOTIDE SEQUENCE [LARGE SCALE GENOMIC DNA]</scope>
    <source>
        <strain evidence="1 2">DSM 17918</strain>
    </source>
</reference>
<dbReference type="EMBL" id="FQVH01000022">
    <property type="protein sequence ID" value="SHF43295.1"/>
    <property type="molecule type" value="Genomic_DNA"/>
</dbReference>
<gene>
    <name evidence="1" type="ORF">SAMN02746089_01906</name>
</gene>
<proteinExistence type="predicted"/>
<dbReference type="STRING" id="1121256.SAMN02746089_01906"/>
<dbReference type="OrthoDB" id="1729798at2"/>
<name>A0A1M5BLL5_9THEO</name>
<protein>
    <submittedName>
        <fullName evidence="1">Uncharacterized protein</fullName>
    </submittedName>
</protein>
<organism evidence="1 2">
    <name type="scientific">Caldanaerobius fijiensis DSM 17918</name>
    <dbReference type="NCBI Taxonomy" id="1121256"/>
    <lineage>
        <taxon>Bacteria</taxon>
        <taxon>Bacillati</taxon>
        <taxon>Bacillota</taxon>
        <taxon>Clostridia</taxon>
        <taxon>Thermoanaerobacterales</taxon>
        <taxon>Thermoanaerobacteraceae</taxon>
        <taxon>Caldanaerobius</taxon>
    </lineage>
</organism>
<sequence>MMPQDTPSAELIETFLNPESAVFKKAKRAVEIEMNIAFEVFMAEQYSRIHYSDLMEDVPEELASKDRLVSWLNDYRRGKIVRPGLITLYKNNNPGHFQDGIWQARYFCLFVKYLKEMLTNQQYVRNKKIAENFALSFANSDWYWSAVGISSLKLLENLYKQNALQTSIAKAYIRQTLIARELLNSVGKIIGRSTKNHDAYEMKDILPQIVEKSFKQQLKCSFDIFANNKEYLIYRKYVREIYGTLQTIYLTPNASEKFLPEGKRGSPI</sequence>
<evidence type="ECO:0000313" key="1">
    <source>
        <dbReference type="EMBL" id="SHF43295.1"/>
    </source>
</evidence>
<dbReference type="AlphaFoldDB" id="A0A1M5BLL5"/>